<dbReference type="InterPro" id="IPR053734">
    <property type="entry name" value="Phage_Head-Tail_Connect_sf"/>
</dbReference>
<proteinExistence type="predicted"/>
<protein>
    <recommendedName>
        <fullName evidence="3">Head-tail adaptor protein</fullName>
    </recommendedName>
</protein>
<dbReference type="Proteomes" id="UP001438953">
    <property type="component" value="Unassembled WGS sequence"/>
</dbReference>
<dbReference type="Pfam" id="PF05354">
    <property type="entry name" value="Phage_attach"/>
    <property type="match status" value="1"/>
</dbReference>
<reference evidence="1 2" key="2">
    <citation type="submission" date="2024-06" db="EMBL/GenBank/DDBJ databases">
        <title>Thioclava kandeliae sp. nov. from a rhizosphere soil sample of Kandelia candel in a mangrove.</title>
        <authorList>
            <person name="Mu T."/>
        </authorList>
    </citation>
    <scope>NUCLEOTIDE SEQUENCE [LARGE SCALE GENOMIC DNA]</scope>
    <source>
        <strain evidence="1 2">CPCC 100088</strain>
    </source>
</reference>
<organism evidence="1 2">
    <name type="scientific">Thioclava kandeliae</name>
    <dbReference type="NCBI Taxonomy" id="3070818"/>
    <lineage>
        <taxon>Bacteria</taxon>
        <taxon>Pseudomonadati</taxon>
        <taxon>Pseudomonadota</taxon>
        <taxon>Alphaproteobacteria</taxon>
        <taxon>Rhodobacterales</taxon>
        <taxon>Paracoccaceae</taxon>
        <taxon>Thioclava</taxon>
    </lineage>
</organism>
<comment type="caution">
    <text evidence="1">The sequence shown here is derived from an EMBL/GenBank/DDBJ whole genome shotgun (WGS) entry which is preliminary data.</text>
</comment>
<dbReference type="Gene3D" id="2.40.10.180">
    <property type="entry name" value="Phage tail proteins"/>
    <property type="match status" value="1"/>
</dbReference>
<evidence type="ECO:0008006" key="3">
    <source>
        <dbReference type="Google" id="ProtNLM"/>
    </source>
</evidence>
<reference evidence="1 2" key="1">
    <citation type="submission" date="2024-01" db="EMBL/GenBank/DDBJ databases">
        <authorList>
            <person name="Deng Y."/>
            <person name="Su J."/>
        </authorList>
    </citation>
    <scope>NUCLEOTIDE SEQUENCE [LARGE SCALE GENOMIC DNA]</scope>
    <source>
        <strain evidence="1 2">CPCC 100088</strain>
    </source>
</reference>
<evidence type="ECO:0000313" key="2">
    <source>
        <dbReference type="Proteomes" id="UP001438953"/>
    </source>
</evidence>
<evidence type="ECO:0000313" key="1">
    <source>
        <dbReference type="EMBL" id="MER5172663.1"/>
    </source>
</evidence>
<gene>
    <name evidence="1" type="ORF">VSX56_12855</name>
</gene>
<dbReference type="InterPro" id="IPR008018">
    <property type="entry name" value="Phage_tail_attach_FII"/>
</dbReference>
<accession>A0ABV1SIE8</accession>
<keyword evidence="2" id="KW-1185">Reference proteome</keyword>
<sequence>MGVFDGMASVLSNALGAEVTYTPKGGVARSVQSVFREQPVEITGDDGRDVAILAPSWRVRRDLVPELASGDLVAPGNGKTYRVVNYMSTGSPAADAMILCQLEDL</sequence>
<dbReference type="RefSeq" id="WP_350937622.1">
    <property type="nucleotide sequence ID" value="NZ_JAYWLC010000009.1"/>
</dbReference>
<name>A0ABV1SIE8_9RHOB</name>
<dbReference type="EMBL" id="JAYWLC010000009">
    <property type="protein sequence ID" value="MER5172663.1"/>
    <property type="molecule type" value="Genomic_DNA"/>
</dbReference>